<dbReference type="Proteomes" id="UP000014634">
    <property type="component" value="Unassembled WGS sequence"/>
</dbReference>
<dbReference type="PANTHER" id="PTHR33713:SF6">
    <property type="entry name" value="ANTITOXIN YEFM"/>
    <property type="match status" value="1"/>
</dbReference>
<dbReference type="AlphaFoldDB" id="A0AA87NR57"/>
<proteinExistence type="inferred from homology"/>
<comment type="function">
    <text evidence="2">Antitoxin component of a type II toxin-antitoxin (TA) system.</text>
</comment>
<evidence type="ECO:0000313" key="4">
    <source>
        <dbReference type="Proteomes" id="UP000014634"/>
    </source>
</evidence>
<dbReference type="RefSeq" id="WP_016522825.1">
    <property type="nucleotide sequence ID" value="NZ_KE332517.1"/>
</dbReference>
<dbReference type="SUPFAM" id="SSF143120">
    <property type="entry name" value="YefM-like"/>
    <property type="match status" value="1"/>
</dbReference>
<sequence length="90" mass="10586">MLVETTQIMPITQLQKTLTQTVRQIAKDKQPVFIMKNNIMEAVMIPFDRYEKLSELEELEEHKEIFSMVQDRLSHYDASKTVSLSSLRNK</sequence>
<evidence type="ECO:0000256" key="1">
    <source>
        <dbReference type="ARBA" id="ARBA00009981"/>
    </source>
</evidence>
<comment type="similarity">
    <text evidence="1 2">Belongs to the phD/YefM antitoxin family.</text>
</comment>
<evidence type="ECO:0000256" key="2">
    <source>
        <dbReference type="RuleBase" id="RU362080"/>
    </source>
</evidence>
<dbReference type="InterPro" id="IPR051405">
    <property type="entry name" value="phD/YefM_antitoxin"/>
</dbReference>
<name>A0AA87NR57_TREMD</name>
<dbReference type="EMBL" id="ATFE01000005">
    <property type="protein sequence ID" value="EPF29348.1"/>
    <property type="molecule type" value="Genomic_DNA"/>
</dbReference>
<evidence type="ECO:0000313" key="3">
    <source>
        <dbReference type="EMBL" id="EPF29348.1"/>
    </source>
</evidence>
<gene>
    <name evidence="3" type="ORF">HMPREF9195_00858</name>
</gene>
<dbReference type="InterPro" id="IPR036165">
    <property type="entry name" value="YefM-like_sf"/>
</dbReference>
<dbReference type="InterPro" id="IPR006442">
    <property type="entry name" value="Antitoxin_Phd/YefM"/>
</dbReference>
<dbReference type="PANTHER" id="PTHR33713">
    <property type="entry name" value="ANTITOXIN YAFN-RELATED"/>
    <property type="match status" value="1"/>
</dbReference>
<protein>
    <recommendedName>
        <fullName evidence="2">Antitoxin</fullName>
    </recommendedName>
</protein>
<comment type="caution">
    <text evidence="3">The sequence shown here is derived from an EMBL/GenBank/DDBJ whole genome shotgun (WGS) entry which is preliminary data.</text>
</comment>
<accession>A0AA87NR57</accession>
<dbReference type="Gene3D" id="3.40.1620.10">
    <property type="entry name" value="YefM-like domain"/>
    <property type="match status" value="1"/>
</dbReference>
<dbReference type="Pfam" id="PF02604">
    <property type="entry name" value="PhdYeFM_antitox"/>
    <property type="match status" value="1"/>
</dbReference>
<organism evidence="3 4">
    <name type="scientific">Treponema medium ATCC 700293</name>
    <dbReference type="NCBI Taxonomy" id="1125700"/>
    <lineage>
        <taxon>Bacteria</taxon>
        <taxon>Pseudomonadati</taxon>
        <taxon>Spirochaetota</taxon>
        <taxon>Spirochaetia</taxon>
        <taxon>Spirochaetales</taxon>
        <taxon>Treponemataceae</taxon>
        <taxon>Treponema</taxon>
    </lineage>
</organism>
<reference evidence="3 4" key="1">
    <citation type="submission" date="2013-04" db="EMBL/GenBank/DDBJ databases">
        <title>The Genome Sequence of Treponema medium ATCC 700293.</title>
        <authorList>
            <consortium name="The Broad Institute Genomics Platform"/>
            <person name="Earl A."/>
            <person name="Ward D."/>
            <person name="Feldgarden M."/>
            <person name="Gevers D."/>
            <person name="Leonetti C."/>
            <person name="Blanton J.M."/>
            <person name="Dewhirst F.E."/>
            <person name="Izard J."/>
            <person name="Walker B."/>
            <person name="Young S."/>
            <person name="Zeng Q."/>
            <person name="Gargeya S."/>
            <person name="Fitzgerald M."/>
            <person name="Haas B."/>
            <person name="Abouelleil A."/>
            <person name="Allen A.W."/>
            <person name="Alvarado L."/>
            <person name="Arachchi H.M."/>
            <person name="Berlin A.M."/>
            <person name="Chapman S.B."/>
            <person name="Gainer-Dewar J."/>
            <person name="Goldberg J."/>
            <person name="Griggs A."/>
            <person name="Gujja S."/>
            <person name="Hansen M."/>
            <person name="Howarth C."/>
            <person name="Imamovic A."/>
            <person name="Ireland A."/>
            <person name="Larimer J."/>
            <person name="McCowan C."/>
            <person name="Murphy C."/>
            <person name="Pearson M."/>
            <person name="Poon T.W."/>
            <person name="Priest M."/>
            <person name="Roberts A."/>
            <person name="Saif S."/>
            <person name="Shea T."/>
            <person name="Sisk P."/>
            <person name="Sykes S."/>
            <person name="Wortman J."/>
            <person name="Nusbaum C."/>
            <person name="Birren B."/>
        </authorList>
    </citation>
    <scope>NUCLEOTIDE SEQUENCE [LARGE SCALE GENOMIC DNA]</scope>
    <source>
        <strain evidence="3 4">ATCC 700293</strain>
    </source>
</reference>